<dbReference type="OrthoDB" id="5553at10239"/>
<sequence>MALKGECSVCKWQTQNGTIIDMARSRADIKAETGLSRDSIRRHLEHAVSVPQILEESMAQSWAGNKGTGEIISRTRLTRDAILAMYGWDPAEYRIVEPLKENHWGKLDDQYHQYKFETQRVNDEGEFEDEYPLWPVVQPAPAIQIQPLTRTPRATAWKTAIGIADTQIGYRIFEDGSREEFHDEAAMNVALQIITAEAPEQLIVLGDIGDFTGQGRWAQEAAFAQTTQPTIDRMGLFAAEIHQAIGGDAKQVWIEGNHDRRLQNFVEANALSAFGLRRAGAPESWPVMSLPNLCRLDEHNVTYIDSYPNATWWVNESLRAIHGTRANASGSTASQYANQMPHISTMFGHTHRQEVQSKTTFDRQGKIRTVNFNPGCLCRVDGAVPSVHGSTNARGRAAEVFEDWQQGLSVVRYHEDGRFFVEQVQIEDGFSIYGGQEFHAVVGS</sequence>
<dbReference type="GeneID" id="18506553"/>
<gene>
    <name evidence="1" type="ORF">CN1A_33</name>
</gene>
<keyword evidence="2" id="KW-1185">Reference proteome</keyword>
<reference evidence="1 2" key="1">
    <citation type="journal article" date="2013" name="Genome Announc.">
        <title>Complete Genome of Clavibacter michiganensis subsp. sepedonicusis Siphophage CN1A.</title>
        <authorList>
            <person name="Kongari R.R."/>
            <person name="Yao G.W."/>
            <person name="Chamakura K.R."/>
            <person name="Kuty Everett G.F."/>
        </authorList>
    </citation>
    <scope>NUCLEOTIDE SEQUENCE [LARGE SCALE GENOMIC DNA]</scope>
</reference>
<accession>U5PX30</accession>
<dbReference type="Gene3D" id="3.60.21.10">
    <property type="match status" value="1"/>
</dbReference>
<proteinExistence type="predicted"/>
<dbReference type="RefSeq" id="YP_009004245.1">
    <property type="nucleotide sequence ID" value="NC_023549.1"/>
</dbReference>
<evidence type="ECO:0000313" key="2">
    <source>
        <dbReference type="Proteomes" id="UP000017651"/>
    </source>
</evidence>
<protein>
    <submittedName>
        <fullName evidence="1">Metallophosphatase</fullName>
    </submittedName>
</protein>
<evidence type="ECO:0000313" key="1">
    <source>
        <dbReference type="EMBL" id="AGY47142.1"/>
    </source>
</evidence>
<dbReference type="KEGG" id="vg:18506553"/>
<dbReference type="InterPro" id="IPR029052">
    <property type="entry name" value="Metallo-depent_PP-like"/>
</dbReference>
<dbReference type="Proteomes" id="UP000017651">
    <property type="component" value="Segment"/>
</dbReference>
<name>U5PX30_9CAUD</name>
<dbReference type="EMBL" id="KF669650">
    <property type="protein sequence ID" value="AGY47142.1"/>
    <property type="molecule type" value="Genomic_DNA"/>
</dbReference>
<dbReference type="SUPFAM" id="SSF56300">
    <property type="entry name" value="Metallo-dependent phosphatases"/>
    <property type="match status" value="1"/>
</dbReference>
<organism evidence="1 2">
    <name type="scientific">Clavibacter phage CN1A</name>
    <dbReference type="NCBI Taxonomy" id="1406793"/>
    <lineage>
        <taxon>Viruses</taxon>
        <taxon>Duplodnaviria</taxon>
        <taxon>Heunggongvirae</taxon>
        <taxon>Uroviricota</taxon>
        <taxon>Caudoviricetes</taxon>
        <taxon>Cinunavirus</taxon>
        <taxon>Cinunavirus CN1A</taxon>
    </lineage>
</organism>